<evidence type="ECO:0000256" key="1">
    <source>
        <dbReference type="ARBA" id="ARBA00004496"/>
    </source>
</evidence>
<proteinExistence type="inferred from homology"/>
<keyword evidence="2" id="KW-0963">Cytoplasm</keyword>
<evidence type="ECO:0000256" key="5">
    <source>
        <dbReference type="ARBA" id="ARBA00038145"/>
    </source>
</evidence>
<comment type="similarity">
    <text evidence="5">Belongs to the WD repeat MORG1 family.</text>
</comment>
<dbReference type="PANTHER" id="PTHR22842:SF3">
    <property type="entry name" value="WD REPEAT DOMAIN-CONTAINING PROTEIN 83"/>
    <property type="match status" value="1"/>
</dbReference>
<dbReference type="AlphaFoldDB" id="A0AA35X6D5"/>
<comment type="subcellular location">
    <subcellularLocation>
        <location evidence="1">Cytoplasm</location>
    </subcellularLocation>
</comment>
<dbReference type="PROSITE" id="PS00678">
    <property type="entry name" value="WD_REPEATS_1"/>
    <property type="match status" value="1"/>
</dbReference>
<dbReference type="InterPro" id="IPR020472">
    <property type="entry name" value="WD40_PAC1"/>
</dbReference>
<dbReference type="Gene3D" id="2.130.10.10">
    <property type="entry name" value="YVTN repeat-like/Quinoprotein amine dehydrogenase"/>
    <property type="match status" value="2"/>
</dbReference>
<dbReference type="InterPro" id="IPR051980">
    <property type="entry name" value="WD_repeat_MORG1"/>
</dbReference>
<keyword evidence="3 8" id="KW-0853">WD repeat</keyword>
<dbReference type="CDD" id="cd00200">
    <property type="entry name" value="WD40"/>
    <property type="match status" value="1"/>
</dbReference>
<evidence type="ECO:0000256" key="7">
    <source>
        <dbReference type="ARBA" id="ARBA00042222"/>
    </source>
</evidence>
<evidence type="ECO:0000256" key="2">
    <source>
        <dbReference type="ARBA" id="ARBA00022490"/>
    </source>
</evidence>
<dbReference type="InterPro" id="IPR019775">
    <property type="entry name" value="WD40_repeat_CS"/>
</dbReference>
<organism evidence="9 10">
    <name type="scientific">Geodia barretti</name>
    <name type="common">Barrett's horny sponge</name>
    <dbReference type="NCBI Taxonomy" id="519541"/>
    <lineage>
        <taxon>Eukaryota</taxon>
        <taxon>Metazoa</taxon>
        <taxon>Porifera</taxon>
        <taxon>Demospongiae</taxon>
        <taxon>Heteroscleromorpha</taxon>
        <taxon>Tetractinellida</taxon>
        <taxon>Astrophorina</taxon>
        <taxon>Geodiidae</taxon>
        <taxon>Geodia</taxon>
    </lineage>
</organism>
<feature type="repeat" description="WD" evidence="8">
    <location>
        <begin position="55"/>
        <end position="96"/>
    </location>
</feature>
<dbReference type="SUPFAM" id="SSF50978">
    <property type="entry name" value="WD40 repeat-like"/>
    <property type="match status" value="1"/>
</dbReference>
<dbReference type="InterPro" id="IPR036322">
    <property type="entry name" value="WD40_repeat_dom_sf"/>
</dbReference>
<evidence type="ECO:0000256" key="8">
    <source>
        <dbReference type="PROSITE-ProRule" id="PRU00221"/>
    </source>
</evidence>
<evidence type="ECO:0000313" key="10">
    <source>
        <dbReference type="Proteomes" id="UP001174909"/>
    </source>
</evidence>
<protein>
    <recommendedName>
        <fullName evidence="6">WD repeat domain-containing protein 83</fullName>
    </recommendedName>
    <alternativeName>
        <fullName evidence="7">Mitogen-activated protein kinase organizer 1</fullName>
    </alternativeName>
</protein>
<feature type="repeat" description="WD" evidence="8">
    <location>
        <begin position="97"/>
        <end position="129"/>
    </location>
</feature>
<dbReference type="PROSITE" id="PS50082">
    <property type="entry name" value="WD_REPEATS_2"/>
    <property type="match status" value="4"/>
</dbReference>
<keyword evidence="4" id="KW-0677">Repeat</keyword>
<gene>
    <name evidence="9" type="ORF">GBAR_LOCUS26016</name>
</gene>
<accession>A0AA35X6D5</accession>
<dbReference type="GO" id="GO:0000398">
    <property type="term" value="P:mRNA splicing, via spliceosome"/>
    <property type="evidence" value="ECO:0007669"/>
    <property type="project" value="TreeGrafter"/>
</dbReference>
<keyword evidence="10" id="KW-1185">Reference proteome</keyword>
<evidence type="ECO:0000256" key="3">
    <source>
        <dbReference type="ARBA" id="ARBA00022574"/>
    </source>
</evidence>
<dbReference type="PROSITE" id="PS50294">
    <property type="entry name" value="WD_REPEATS_REGION"/>
    <property type="match status" value="2"/>
</dbReference>
<feature type="repeat" description="WD" evidence="8">
    <location>
        <begin position="13"/>
        <end position="54"/>
    </location>
</feature>
<evidence type="ECO:0000256" key="4">
    <source>
        <dbReference type="ARBA" id="ARBA00022737"/>
    </source>
</evidence>
<evidence type="ECO:0000256" key="6">
    <source>
        <dbReference type="ARBA" id="ARBA00040453"/>
    </source>
</evidence>
<name>A0AA35X6D5_GEOBA</name>
<dbReference type="GO" id="GO:0071013">
    <property type="term" value="C:catalytic step 2 spliceosome"/>
    <property type="evidence" value="ECO:0007669"/>
    <property type="project" value="TreeGrafter"/>
</dbReference>
<dbReference type="SMART" id="SM00320">
    <property type="entry name" value="WD40"/>
    <property type="match status" value="7"/>
</dbReference>
<dbReference type="PANTHER" id="PTHR22842">
    <property type="entry name" value="WD40 REPEAT PROTEIN"/>
    <property type="match status" value="1"/>
</dbReference>
<dbReference type="GO" id="GO:0005737">
    <property type="term" value="C:cytoplasm"/>
    <property type="evidence" value="ECO:0007669"/>
    <property type="project" value="UniProtKB-SubCell"/>
</dbReference>
<dbReference type="Proteomes" id="UP001174909">
    <property type="component" value="Unassembled WGS sequence"/>
</dbReference>
<dbReference type="PRINTS" id="PR00320">
    <property type="entry name" value="GPROTEINBRPT"/>
</dbReference>
<evidence type="ECO:0000313" key="9">
    <source>
        <dbReference type="EMBL" id="CAI8047078.1"/>
    </source>
</evidence>
<dbReference type="EMBL" id="CASHTH010003606">
    <property type="protein sequence ID" value="CAI8047078.1"/>
    <property type="molecule type" value="Genomic_DNA"/>
</dbReference>
<feature type="repeat" description="WD" evidence="8">
    <location>
        <begin position="235"/>
        <end position="264"/>
    </location>
</feature>
<reference evidence="9" key="1">
    <citation type="submission" date="2023-03" db="EMBL/GenBank/DDBJ databases">
        <authorList>
            <person name="Steffen K."/>
            <person name="Cardenas P."/>
        </authorList>
    </citation>
    <scope>NUCLEOTIDE SEQUENCE</scope>
</reference>
<comment type="caution">
    <text evidence="9">The sequence shown here is derived from an EMBL/GenBank/DDBJ whole genome shotgun (WGS) entry which is preliminary data.</text>
</comment>
<dbReference type="Pfam" id="PF00400">
    <property type="entry name" value="WD40"/>
    <property type="match status" value="5"/>
</dbReference>
<sequence>MVEALPVQLAFELSAHEGPVRAVRFNRIGRYCLTSGSDKTVRLWNPHRGLLIKTYGGHGDEVLDADASHDNSRLCSGGADKTVQLTDVGTGQPIRKYRGHISRVNSVKFNDDSTVIVSGSYDSSVRAWDCRSRSYDPIQVLGDAKDSVTSVQLAPSEILTGSVDGSVRRYDLRFGKLHCDTIANPVTCVSFSRDGNCILASCLDNTLRLMDKDTGEMLNSYKGHKNQDYKLDSCLSHDDAHVVSGSEDGTVCFWDLVEGNLLHSFPHVPPHKSASRGQTTEGDGGGSSRCVVYSLAHHPKESCLLTAASHGPVRVWKKVGWETEEEEEEKDEETT</sequence>
<dbReference type="InterPro" id="IPR015943">
    <property type="entry name" value="WD40/YVTN_repeat-like_dom_sf"/>
</dbReference>
<dbReference type="InterPro" id="IPR001680">
    <property type="entry name" value="WD40_rpt"/>
</dbReference>